<sequence length="74" mass="8316">MAADYPSTKHWLGAWEGWLLADIGATRNGADCASVFPVRCRRTKIYGILRASNPLPDFAKYLDPRKTPTAKFFL</sequence>
<comment type="caution">
    <text evidence="1">The sequence shown here is derived from an EMBL/GenBank/DDBJ whole genome shotgun (WGS) entry which is preliminary data.</text>
</comment>
<dbReference type="EMBL" id="SRQM01000126">
    <property type="protein sequence ID" value="KAG6117777.1"/>
    <property type="molecule type" value="Genomic_DNA"/>
</dbReference>
<accession>A0A9P7TVK4</accession>
<dbReference type="Proteomes" id="UP000732380">
    <property type="component" value="Unassembled WGS sequence"/>
</dbReference>
<organism evidence="1 2">
    <name type="scientific">Claviceps humidiphila</name>
    <dbReference type="NCBI Taxonomy" id="1294629"/>
    <lineage>
        <taxon>Eukaryota</taxon>
        <taxon>Fungi</taxon>
        <taxon>Dikarya</taxon>
        <taxon>Ascomycota</taxon>
        <taxon>Pezizomycotina</taxon>
        <taxon>Sordariomycetes</taxon>
        <taxon>Hypocreomycetidae</taxon>
        <taxon>Hypocreales</taxon>
        <taxon>Clavicipitaceae</taxon>
        <taxon>Claviceps</taxon>
    </lineage>
</organism>
<gene>
    <name evidence="1" type="ORF">E4U13_000787</name>
</gene>
<proteinExistence type="predicted"/>
<evidence type="ECO:0000313" key="1">
    <source>
        <dbReference type="EMBL" id="KAG6117777.1"/>
    </source>
</evidence>
<name>A0A9P7TVK4_9HYPO</name>
<keyword evidence="2" id="KW-1185">Reference proteome</keyword>
<reference evidence="1 2" key="1">
    <citation type="journal article" date="2020" name="bioRxiv">
        <title>Whole genome comparisons of ergot fungi reveals the divergence and evolution of species within the genus Claviceps are the result of varying mechanisms driving genome evolution and host range expansion.</title>
        <authorList>
            <person name="Wyka S.A."/>
            <person name="Mondo S.J."/>
            <person name="Liu M."/>
            <person name="Dettman J."/>
            <person name="Nalam V."/>
            <person name="Broders K.D."/>
        </authorList>
    </citation>
    <scope>NUCLEOTIDE SEQUENCE [LARGE SCALE GENOMIC DNA]</scope>
    <source>
        <strain evidence="1 2">LM576</strain>
    </source>
</reference>
<evidence type="ECO:0000313" key="2">
    <source>
        <dbReference type="Proteomes" id="UP000732380"/>
    </source>
</evidence>
<protein>
    <submittedName>
        <fullName evidence="1">Uncharacterized protein</fullName>
    </submittedName>
</protein>
<dbReference type="AlphaFoldDB" id="A0A9P7TVK4"/>